<evidence type="ECO:0000256" key="1">
    <source>
        <dbReference type="ARBA" id="ARBA00043985"/>
    </source>
</evidence>
<comment type="caution">
    <text evidence="4">The sequence shown here is derived from an EMBL/GenBank/DDBJ whole genome shotgun (WGS) entry which is preliminary data.</text>
</comment>
<dbReference type="AlphaFoldDB" id="A0A0P9XJG7"/>
<dbReference type="PATRIC" id="fig|251707.3.peg.247"/>
<feature type="coiled-coil region" evidence="2">
    <location>
        <begin position="143"/>
        <end position="195"/>
    </location>
</feature>
<proteinExistence type="inferred from homology"/>
<keyword evidence="2" id="KW-0175">Coiled coil</keyword>
<dbReference type="Proteomes" id="UP000050562">
    <property type="component" value="Unassembled WGS sequence"/>
</dbReference>
<evidence type="ECO:0000256" key="2">
    <source>
        <dbReference type="SAM" id="Coils"/>
    </source>
</evidence>
<dbReference type="PANTHER" id="PTHR31088">
    <property type="entry name" value="MEMBRANE-ASSOCIATED PROTEIN VIPP1, CHLOROPLASTIC"/>
    <property type="match status" value="1"/>
</dbReference>
<name>A0A0P9XJG7_9PSED</name>
<organism evidence="4 5">
    <name type="scientific">Pseudomonas syringae pv. primulae</name>
    <dbReference type="NCBI Taxonomy" id="251707"/>
    <lineage>
        <taxon>Bacteria</taxon>
        <taxon>Pseudomonadati</taxon>
        <taxon>Pseudomonadota</taxon>
        <taxon>Gammaproteobacteria</taxon>
        <taxon>Pseudomonadales</taxon>
        <taxon>Pseudomonadaceae</taxon>
        <taxon>Pseudomonas</taxon>
    </lineage>
</organism>
<comment type="similarity">
    <text evidence="1">Belongs to the PspA/Vipp/IM30 family.</text>
</comment>
<gene>
    <name evidence="4" type="ORF">ALO52_04274</name>
</gene>
<dbReference type="Pfam" id="PF04012">
    <property type="entry name" value="PspA_IM30"/>
    <property type="match status" value="1"/>
</dbReference>
<protein>
    <submittedName>
        <fullName evidence="4">PspA/IM30 family protein</fullName>
    </submittedName>
</protein>
<sequence length="284" mass="30669">MPVWRAERCVFAHSDCSGNSDPRGQRDPCGRSLRRSLHLLNIPVRSKAFMTTSIWKKLVTAVRGGASEVGESIADANAIRILDQEIRDADSALVRARDGLITIKAKHKLSAQRLEEHATSIANWEGRAMQALNKGEEALAVECATKIAEIEALRDQEKELADQFGKQVGLLQEQVVKAESRIKSLKQQVEMAKARETVQKARVATATATGGASGAVETAVGSLARLKQRQDEQDAKLEAAEELAGQSNGSDLERRLQEVGIGAKSGGADDVLARLKAKSQTPAQ</sequence>
<dbReference type="PANTHER" id="PTHR31088:SF9">
    <property type="entry name" value="PHAGE SHOCK PROTEIN A"/>
    <property type="match status" value="1"/>
</dbReference>
<feature type="region of interest" description="Disordered" evidence="3">
    <location>
        <begin position="235"/>
        <end position="254"/>
    </location>
</feature>
<accession>A0A0P9XJG7</accession>
<evidence type="ECO:0000313" key="5">
    <source>
        <dbReference type="Proteomes" id="UP000050562"/>
    </source>
</evidence>
<evidence type="ECO:0000313" key="4">
    <source>
        <dbReference type="EMBL" id="KPY32236.1"/>
    </source>
</evidence>
<evidence type="ECO:0000256" key="3">
    <source>
        <dbReference type="SAM" id="MobiDB-lite"/>
    </source>
</evidence>
<reference evidence="4 5" key="1">
    <citation type="submission" date="2015-09" db="EMBL/GenBank/DDBJ databases">
        <title>Genome announcement of multiple Pseudomonas syringae strains.</title>
        <authorList>
            <person name="Thakur S."/>
            <person name="Wang P.W."/>
            <person name="Gong Y."/>
            <person name="Weir B.S."/>
            <person name="Guttman D.S."/>
        </authorList>
    </citation>
    <scope>NUCLEOTIDE SEQUENCE [LARGE SCALE GENOMIC DNA]</scope>
    <source>
        <strain evidence="4 5">ICMP3956</strain>
    </source>
</reference>
<dbReference type="InterPro" id="IPR007157">
    <property type="entry name" value="PspA_VIPP1"/>
</dbReference>
<dbReference type="EMBL" id="LJRC01000238">
    <property type="protein sequence ID" value="KPY32236.1"/>
    <property type="molecule type" value="Genomic_DNA"/>
</dbReference>